<proteinExistence type="predicted"/>
<sequence>MTDKGAATVVFCFEEFQLNPLARELSRNGEPVELAASAFDCLVYLIEHRERPVGRDELISAVWGRADVSDNLLAQTIVRLRRALGDAGTEQHCIKTVPRVGYRWMLETQVVRLEAVSTEGAVPDQASHDGTFDATQPTPAPALRRSMLAALLFTFLFALLYASWQLLSSRAAKASFQFNRSAAIVLPVDVQAPDDWKWLHLGMMDMIANRLRDAKVPTESSQEVLELLKENGDESDTRLSSFALVIRPRAELSGDGWHIHLDAKSKDGRSWTSESTAGDVLAATRAASDLLLAQLGYGAGEPSSTRGDALEEFMQRVDATRLAGQPQLAKELLEKAPPALREQPELAYALASIDCDEARNDSCEQRLEALLKRLPEDQHPILRGQILTVLGQIYLDQRRNADSEAALEQAVRILEAARAAHGPRDMEALATAYLVRSYIHTDLWRLEEATADIGRARVNYTLAGDLVGVAKADQAMGDLALRRSQPDAAVTLLQHAYDQFVSMGMRSMLPSTLDGLAYAQQMLLKFPDELSTTDHFWPLEEKSKDFGFIGDDMRHELTMVRGAALADNGRTAEAIALFQQVLDETDAAKEAGLRGEVNKCLARLALDRGDNEHAAAYATDALTPALQDDDQRDYAEAWLIRISALQRAGKSDQAKHEIAAMLDWDAHLPVKNDWTHIYVLRAQAAQAWIDGEHDKALDQLKQAMALADRLGVPEAIVSVGKSYALALLAAGHVDQAVAISGQLSSWRQADWRAAWVEARVYQALGQNDSWEKSHDMARQLAGDRPVPAASTAFEF</sequence>
<dbReference type="Gene3D" id="1.10.10.10">
    <property type="entry name" value="Winged helix-like DNA-binding domain superfamily/Winged helix DNA-binding domain"/>
    <property type="match status" value="1"/>
</dbReference>
<accession>A0ABQ1GHP3</accession>
<dbReference type="SMART" id="SM00862">
    <property type="entry name" value="Trans_reg_C"/>
    <property type="match status" value="1"/>
</dbReference>
<dbReference type="InterPro" id="IPR011990">
    <property type="entry name" value="TPR-like_helical_dom_sf"/>
</dbReference>
<dbReference type="RefSeq" id="WP_188796412.1">
    <property type="nucleotide sequence ID" value="NZ_BMJA01000003.1"/>
</dbReference>
<reference evidence="6" key="1">
    <citation type="journal article" date="2019" name="Int. J. Syst. Evol. Microbiol.">
        <title>The Global Catalogue of Microorganisms (GCM) 10K type strain sequencing project: providing services to taxonomists for standard genome sequencing and annotation.</title>
        <authorList>
            <consortium name="The Broad Institute Genomics Platform"/>
            <consortium name="The Broad Institute Genome Sequencing Center for Infectious Disease"/>
            <person name="Wu L."/>
            <person name="Ma J."/>
        </authorList>
    </citation>
    <scope>NUCLEOTIDE SEQUENCE [LARGE SCALE GENOMIC DNA]</scope>
    <source>
        <strain evidence="6">CGMCC 1.15439</strain>
    </source>
</reference>
<dbReference type="CDD" id="cd00383">
    <property type="entry name" value="trans_reg_C"/>
    <property type="match status" value="1"/>
</dbReference>
<protein>
    <recommendedName>
        <fullName evidence="4">OmpR/PhoB-type domain-containing protein</fullName>
    </recommendedName>
</protein>
<dbReference type="SUPFAM" id="SSF48452">
    <property type="entry name" value="TPR-like"/>
    <property type="match status" value="2"/>
</dbReference>
<feature type="transmembrane region" description="Helical" evidence="3">
    <location>
        <begin position="148"/>
        <end position="167"/>
    </location>
</feature>
<evidence type="ECO:0000256" key="2">
    <source>
        <dbReference type="PROSITE-ProRule" id="PRU01091"/>
    </source>
</evidence>
<keyword evidence="3" id="KW-1133">Transmembrane helix</keyword>
<dbReference type="PANTHER" id="PTHR47691">
    <property type="entry name" value="REGULATOR-RELATED"/>
    <property type="match status" value="1"/>
</dbReference>
<keyword evidence="6" id="KW-1185">Reference proteome</keyword>
<evidence type="ECO:0000256" key="1">
    <source>
        <dbReference type="ARBA" id="ARBA00023125"/>
    </source>
</evidence>
<dbReference type="Proteomes" id="UP000620046">
    <property type="component" value="Unassembled WGS sequence"/>
</dbReference>
<dbReference type="PROSITE" id="PS51755">
    <property type="entry name" value="OMPR_PHOB"/>
    <property type="match status" value="1"/>
</dbReference>
<organism evidence="5 6">
    <name type="scientific">Dyella nitratireducens</name>
    <dbReference type="NCBI Taxonomy" id="1849580"/>
    <lineage>
        <taxon>Bacteria</taxon>
        <taxon>Pseudomonadati</taxon>
        <taxon>Pseudomonadota</taxon>
        <taxon>Gammaproteobacteria</taxon>
        <taxon>Lysobacterales</taxon>
        <taxon>Rhodanobacteraceae</taxon>
        <taxon>Dyella</taxon>
    </lineage>
</organism>
<evidence type="ECO:0000313" key="5">
    <source>
        <dbReference type="EMBL" id="GGA44072.1"/>
    </source>
</evidence>
<evidence type="ECO:0000256" key="3">
    <source>
        <dbReference type="SAM" id="Phobius"/>
    </source>
</evidence>
<keyword evidence="3" id="KW-0472">Membrane</keyword>
<dbReference type="PANTHER" id="PTHR47691:SF3">
    <property type="entry name" value="HTH-TYPE TRANSCRIPTIONAL REGULATOR RV0890C-RELATED"/>
    <property type="match status" value="1"/>
</dbReference>
<dbReference type="InterPro" id="IPR036388">
    <property type="entry name" value="WH-like_DNA-bd_sf"/>
</dbReference>
<dbReference type="EMBL" id="BMJA01000003">
    <property type="protein sequence ID" value="GGA44072.1"/>
    <property type="molecule type" value="Genomic_DNA"/>
</dbReference>
<dbReference type="Pfam" id="PF00486">
    <property type="entry name" value="Trans_reg_C"/>
    <property type="match status" value="1"/>
</dbReference>
<comment type="caution">
    <text evidence="5">The sequence shown here is derived from an EMBL/GenBank/DDBJ whole genome shotgun (WGS) entry which is preliminary data.</text>
</comment>
<keyword evidence="3" id="KW-0812">Transmembrane</keyword>
<dbReference type="InterPro" id="IPR001867">
    <property type="entry name" value="OmpR/PhoB-type_DNA-bd"/>
</dbReference>
<feature type="DNA-binding region" description="OmpR/PhoB-type" evidence="2">
    <location>
        <begin position="8"/>
        <end position="106"/>
    </location>
</feature>
<dbReference type="SUPFAM" id="SSF46894">
    <property type="entry name" value="C-terminal effector domain of the bipartite response regulators"/>
    <property type="match status" value="1"/>
</dbReference>
<dbReference type="InterPro" id="IPR016032">
    <property type="entry name" value="Sig_transdc_resp-reg_C-effctor"/>
</dbReference>
<evidence type="ECO:0000259" key="4">
    <source>
        <dbReference type="PROSITE" id="PS51755"/>
    </source>
</evidence>
<keyword evidence="1 2" id="KW-0238">DNA-binding</keyword>
<evidence type="ECO:0000313" key="6">
    <source>
        <dbReference type="Proteomes" id="UP000620046"/>
    </source>
</evidence>
<dbReference type="Gene3D" id="1.25.40.10">
    <property type="entry name" value="Tetratricopeptide repeat domain"/>
    <property type="match status" value="2"/>
</dbReference>
<feature type="domain" description="OmpR/PhoB-type" evidence="4">
    <location>
        <begin position="8"/>
        <end position="106"/>
    </location>
</feature>
<gene>
    <name evidence="5" type="ORF">GCM10010981_36520</name>
</gene>
<name>A0ABQ1GHP3_9GAMM</name>